<dbReference type="PANTHER" id="PTHR34478">
    <property type="entry name" value="PROTEIN LEMA"/>
    <property type="match status" value="1"/>
</dbReference>
<dbReference type="PANTHER" id="PTHR34478:SF2">
    <property type="entry name" value="MEMBRANE PROTEIN"/>
    <property type="match status" value="1"/>
</dbReference>
<name>A0A6P2UGG9_BURL3</name>
<organism evidence="8 9">
    <name type="scientific">Burkholderia lata (strain ATCC 17760 / DSM 23089 / LMG 22485 / NCIMB 9086 / R18194 / 383)</name>
    <dbReference type="NCBI Taxonomy" id="482957"/>
    <lineage>
        <taxon>Bacteria</taxon>
        <taxon>Pseudomonadati</taxon>
        <taxon>Pseudomonadota</taxon>
        <taxon>Betaproteobacteria</taxon>
        <taxon>Burkholderiales</taxon>
        <taxon>Burkholderiaceae</taxon>
        <taxon>Burkholderia</taxon>
        <taxon>Burkholderia cepacia complex</taxon>
    </lineage>
</organism>
<sequence>MKWFRIVLVCCVLAPLAGCGYNAIQSSDEDINAAWSEVLNQYQRRADLVPNLAASVKGYASHEERVLTEVASARARVGSVQMTPEMAKDPAALAAFDQRQGELGGALSRLMVVSERYPELKANEAFRDLQTQLEGTENRIAVARGRYIKTVQHYNVQIRQFPGVLIAKIFDYQPRPNFGVANEAAISTAPTLDFSAQPQPQPQPPKANVAGE</sequence>
<evidence type="ECO:0000256" key="3">
    <source>
        <dbReference type="ARBA" id="ARBA00022692"/>
    </source>
</evidence>
<accession>A0A6P2UGG9</accession>
<dbReference type="AlphaFoldDB" id="A0A6P2UGG9"/>
<proteinExistence type="inferred from homology"/>
<comment type="similarity">
    <text evidence="2">Belongs to the LemA family.</text>
</comment>
<dbReference type="EMBL" id="CABVQN010000001">
    <property type="protein sequence ID" value="VWC68127.1"/>
    <property type="molecule type" value="Genomic_DNA"/>
</dbReference>
<keyword evidence="5" id="KW-0472">Membrane</keyword>
<evidence type="ECO:0000313" key="9">
    <source>
        <dbReference type="Proteomes" id="UP000494110"/>
    </source>
</evidence>
<keyword evidence="7" id="KW-0732">Signal</keyword>
<evidence type="ECO:0000256" key="4">
    <source>
        <dbReference type="ARBA" id="ARBA00022989"/>
    </source>
</evidence>
<evidence type="ECO:0000313" key="8">
    <source>
        <dbReference type="EMBL" id="VWC68127.1"/>
    </source>
</evidence>
<evidence type="ECO:0000256" key="7">
    <source>
        <dbReference type="SAM" id="SignalP"/>
    </source>
</evidence>
<feature type="signal peptide" evidence="7">
    <location>
        <begin position="1"/>
        <end position="20"/>
    </location>
</feature>
<reference evidence="8 9" key="1">
    <citation type="submission" date="2019-09" db="EMBL/GenBank/DDBJ databases">
        <authorList>
            <person name="Depoorter E."/>
        </authorList>
    </citation>
    <scope>NUCLEOTIDE SEQUENCE [LARGE SCALE GENOMIC DNA]</scope>
    <source>
        <strain evidence="8">R-39750</strain>
    </source>
</reference>
<evidence type="ECO:0000256" key="2">
    <source>
        <dbReference type="ARBA" id="ARBA00008854"/>
    </source>
</evidence>
<evidence type="ECO:0000256" key="5">
    <source>
        <dbReference type="ARBA" id="ARBA00023136"/>
    </source>
</evidence>
<keyword evidence="4" id="KW-1133">Transmembrane helix</keyword>
<dbReference type="InterPro" id="IPR023353">
    <property type="entry name" value="LemA-like_dom_sf"/>
</dbReference>
<evidence type="ECO:0000256" key="6">
    <source>
        <dbReference type="SAM" id="MobiDB-lite"/>
    </source>
</evidence>
<dbReference type="Proteomes" id="UP000494110">
    <property type="component" value="Unassembled WGS sequence"/>
</dbReference>
<keyword evidence="3" id="KW-0812">Transmembrane</keyword>
<evidence type="ECO:0000256" key="1">
    <source>
        <dbReference type="ARBA" id="ARBA00004167"/>
    </source>
</evidence>
<dbReference type="RefSeq" id="WP_175010529.1">
    <property type="nucleotide sequence ID" value="NZ_CABVQN010000001.1"/>
</dbReference>
<dbReference type="Gene3D" id="1.20.1440.20">
    <property type="entry name" value="LemA-like domain"/>
    <property type="match status" value="1"/>
</dbReference>
<gene>
    <name evidence="8" type="ORF">BLA39750_00331</name>
</gene>
<dbReference type="InterPro" id="IPR007156">
    <property type="entry name" value="MamQ_LemA"/>
</dbReference>
<feature type="region of interest" description="Disordered" evidence="6">
    <location>
        <begin position="191"/>
        <end position="212"/>
    </location>
</feature>
<feature type="chain" id="PRO_5027066940" evidence="7">
    <location>
        <begin position="21"/>
        <end position="212"/>
    </location>
</feature>
<dbReference type="Pfam" id="PF04011">
    <property type="entry name" value="LemA"/>
    <property type="match status" value="1"/>
</dbReference>
<protein>
    <submittedName>
        <fullName evidence="8">LemA family protein</fullName>
    </submittedName>
</protein>
<dbReference type="GO" id="GO:0016020">
    <property type="term" value="C:membrane"/>
    <property type="evidence" value="ECO:0007669"/>
    <property type="project" value="UniProtKB-SubCell"/>
</dbReference>
<comment type="subcellular location">
    <subcellularLocation>
        <location evidence="1">Membrane</location>
        <topology evidence="1">Single-pass membrane protein</topology>
    </subcellularLocation>
</comment>
<dbReference type="SUPFAM" id="SSF140478">
    <property type="entry name" value="LemA-like"/>
    <property type="match status" value="1"/>
</dbReference>